<evidence type="ECO:0000256" key="4">
    <source>
        <dbReference type="ARBA" id="ARBA00022475"/>
    </source>
</evidence>
<evidence type="ECO:0000313" key="12">
    <source>
        <dbReference type="Proteomes" id="UP000251571"/>
    </source>
</evidence>
<evidence type="ECO:0000256" key="1">
    <source>
        <dbReference type="ARBA" id="ARBA00004417"/>
    </source>
</evidence>
<dbReference type="InterPro" id="IPR013563">
    <property type="entry name" value="Oligopep_ABC_C"/>
</dbReference>
<evidence type="ECO:0000256" key="5">
    <source>
        <dbReference type="ARBA" id="ARBA00022741"/>
    </source>
</evidence>
<proteinExistence type="inferred from homology"/>
<dbReference type="GO" id="GO:0005524">
    <property type="term" value="F:ATP binding"/>
    <property type="evidence" value="ECO:0007669"/>
    <property type="project" value="UniProtKB-KW"/>
</dbReference>
<sequence>MSAPVVLEVENLNTSFLLPSGEVKALRDVSFQLRRGEILGLVGESGSGKSITGLSINGLLSPPGRVMSGSIRLHGEEITGLPHAAMRRLRGAKIAMVFQDPMMTLNPVLRIGVQMGDALRAHLRISERECRARSVAALEEVGIPAPEDRLNAFPHQLSGGMRQRVAVAIALLHRPDLVIMDEPTTALDVTIQGQILALVQKLCRERGTALIWITHDLAVVAGLAERILVMYAGRIVEDGAIDDVLDTPAHPYTSGLIDSVPSRAQRGQRLRQIPGRMPALTDLPEGCAFRPRCGFATEACAAPQALRALGGLGGRHVRCCHPLIPVPS</sequence>
<reference evidence="10 12" key="1">
    <citation type="submission" date="2016-10" db="EMBL/GenBank/DDBJ databases">
        <authorList>
            <person name="Cai Z."/>
        </authorList>
    </citation>
    <scope>NUCLEOTIDE SEQUENCE [LARGE SCALE GENOMIC DNA]</scope>
    <source>
        <strain evidence="10 12">DSM 25227</strain>
    </source>
</reference>
<name>A0A2Y9B8J3_9RHOB</name>
<dbReference type="InterPro" id="IPR003439">
    <property type="entry name" value="ABC_transporter-like_ATP-bd"/>
</dbReference>
<dbReference type="PROSITE" id="PS00211">
    <property type="entry name" value="ABC_TRANSPORTER_1"/>
    <property type="match status" value="1"/>
</dbReference>
<feature type="domain" description="ABC transporter" evidence="8">
    <location>
        <begin position="7"/>
        <end position="257"/>
    </location>
</feature>
<dbReference type="GO" id="GO:0015833">
    <property type="term" value="P:peptide transport"/>
    <property type="evidence" value="ECO:0007669"/>
    <property type="project" value="InterPro"/>
</dbReference>
<dbReference type="GO" id="GO:0055085">
    <property type="term" value="P:transmembrane transport"/>
    <property type="evidence" value="ECO:0007669"/>
    <property type="project" value="UniProtKB-ARBA"/>
</dbReference>
<dbReference type="PANTHER" id="PTHR43297">
    <property type="entry name" value="OLIGOPEPTIDE TRANSPORT ATP-BINDING PROTEIN APPD"/>
    <property type="match status" value="1"/>
</dbReference>
<keyword evidence="3" id="KW-0813">Transport</keyword>
<evidence type="ECO:0000256" key="6">
    <source>
        <dbReference type="ARBA" id="ARBA00022840"/>
    </source>
</evidence>
<comment type="subcellular location">
    <subcellularLocation>
        <location evidence="1">Cell inner membrane</location>
        <topology evidence="1">Peripheral membrane protein</topology>
    </subcellularLocation>
</comment>
<dbReference type="InterPro" id="IPR027417">
    <property type="entry name" value="P-loop_NTPase"/>
</dbReference>
<keyword evidence="5" id="KW-0547">Nucleotide-binding</keyword>
<dbReference type="NCBIfam" id="TIGR01727">
    <property type="entry name" value="oligo_HPY"/>
    <property type="match status" value="1"/>
</dbReference>
<dbReference type="InterPro" id="IPR003593">
    <property type="entry name" value="AAA+_ATPase"/>
</dbReference>
<dbReference type="EMBL" id="UETC01000026">
    <property type="protein sequence ID" value="SSA51808.1"/>
    <property type="molecule type" value="Genomic_DNA"/>
</dbReference>
<dbReference type="SMART" id="SM00382">
    <property type="entry name" value="AAA"/>
    <property type="match status" value="1"/>
</dbReference>
<evidence type="ECO:0000259" key="8">
    <source>
        <dbReference type="PROSITE" id="PS50893"/>
    </source>
</evidence>
<dbReference type="OrthoDB" id="9782308at2"/>
<keyword evidence="4" id="KW-1003">Cell membrane</keyword>
<evidence type="ECO:0000313" key="9">
    <source>
        <dbReference type="EMBL" id="PWJ10052.1"/>
    </source>
</evidence>
<keyword evidence="7" id="KW-0472">Membrane</keyword>
<dbReference type="SUPFAM" id="SSF52540">
    <property type="entry name" value="P-loop containing nucleoside triphosphate hydrolases"/>
    <property type="match status" value="1"/>
</dbReference>
<dbReference type="CDD" id="cd03257">
    <property type="entry name" value="ABC_NikE_OppD_transporters"/>
    <property type="match status" value="1"/>
</dbReference>
<dbReference type="Pfam" id="PF00005">
    <property type="entry name" value="ABC_tran"/>
    <property type="match status" value="1"/>
</dbReference>
<organism evidence="10 12">
    <name type="scientific">Jannaschia seohaensis</name>
    <dbReference type="NCBI Taxonomy" id="475081"/>
    <lineage>
        <taxon>Bacteria</taxon>
        <taxon>Pseudomonadati</taxon>
        <taxon>Pseudomonadota</taxon>
        <taxon>Alphaproteobacteria</taxon>
        <taxon>Rhodobacterales</taxon>
        <taxon>Roseobacteraceae</taxon>
        <taxon>Jannaschia</taxon>
    </lineage>
</organism>
<dbReference type="Proteomes" id="UP000245839">
    <property type="component" value="Unassembled WGS sequence"/>
</dbReference>
<evidence type="ECO:0000256" key="2">
    <source>
        <dbReference type="ARBA" id="ARBA00005417"/>
    </source>
</evidence>
<dbReference type="PANTHER" id="PTHR43297:SF2">
    <property type="entry name" value="DIPEPTIDE TRANSPORT ATP-BINDING PROTEIN DPPD"/>
    <property type="match status" value="1"/>
</dbReference>
<dbReference type="GO" id="GO:0005886">
    <property type="term" value="C:plasma membrane"/>
    <property type="evidence" value="ECO:0007669"/>
    <property type="project" value="UniProtKB-SubCell"/>
</dbReference>
<gene>
    <name evidence="9" type="ORF">BCF38_12615</name>
    <name evidence="10" type="ORF">SAMN05421539_12615</name>
</gene>
<dbReference type="Pfam" id="PF08352">
    <property type="entry name" value="oligo_HPY"/>
    <property type="match status" value="1"/>
</dbReference>
<reference evidence="9 11" key="2">
    <citation type="submission" date="2018-03" db="EMBL/GenBank/DDBJ databases">
        <title>Genomic Encyclopedia of Archaeal and Bacterial Type Strains, Phase II (KMG-II): from individual species to whole genera.</title>
        <authorList>
            <person name="Goeker M."/>
        </authorList>
    </citation>
    <scope>NUCLEOTIDE SEQUENCE [LARGE SCALE GENOMIC DNA]</scope>
    <source>
        <strain evidence="9 11">DSM 25227</strain>
    </source>
</reference>
<evidence type="ECO:0000256" key="3">
    <source>
        <dbReference type="ARBA" id="ARBA00022448"/>
    </source>
</evidence>
<keyword evidence="6 10" id="KW-0067">ATP-binding</keyword>
<dbReference type="GO" id="GO:0016887">
    <property type="term" value="F:ATP hydrolysis activity"/>
    <property type="evidence" value="ECO:0007669"/>
    <property type="project" value="InterPro"/>
</dbReference>
<dbReference type="InterPro" id="IPR050388">
    <property type="entry name" value="ABC_Ni/Peptide_Import"/>
</dbReference>
<dbReference type="FunFam" id="3.40.50.300:FF:000016">
    <property type="entry name" value="Oligopeptide ABC transporter ATP-binding component"/>
    <property type="match status" value="1"/>
</dbReference>
<evidence type="ECO:0000256" key="7">
    <source>
        <dbReference type="ARBA" id="ARBA00023136"/>
    </source>
</evidence>
<dbReference type="Gene3D" id="3.40.50.300">
    <property type="entry name" value="P-loop containing nucleotide triphosphate hydrolases"/>
    <property type="match status" value="1"/>
</dbReference>
<evidence type="ECO:0000313" key="11">
    <source>
        <dbReference type="Proteomes" id="UP000245839"/>
    </source>
</evidence>
<dbReference type="AlphaFoldDB" id="A0A2Y9B8J3"/>
<dbReference type="RefSeq" id="WP_109566564.1">
    <property type="nucleotide sequence ID" value="NZ_QGDJ01000026.1"/>
</dbReference>
<dbReference type="Proteomes" id="UP000251571">
    <property type="component" value="Unassembled WGS sequence"/>
</dbReference>
<dbReference type="EMBL" id="QGDJ01000026">
    <property type="protein sequence ID" value="PWJ10052.1"/>
    <property type="molecule type" value="Genomic_DNA"/>
</dbReference>
<protein>
    <submittedName>
        <fullName evidence="10">Peptide/nickel transport system ATP-binding protein</fullName>
    </submittedName>
</protein>
<dbReference type="PROSITE" id="PS50893">
    <property type="entry name" value="ABC_TRANSPORTER_2"/>
    <property type="match status" value="1"/>
</dbReference>
<accession>A0A2Y9B8J3</accession>
<comment type="similarity">
    <text evidence="2">Belongs to the ABC transporter superfamily.</text>
</comment>
<evidence type="ECO:0000313" key="10">
    <source>
        <dbReference type="EMBL" id="SSA51808.1"/>
    </source>
</evidence>
<keyword evidence="11" id="KW-1185">Reference proteome</keyword>
<dbReference type="InterPro" id="IPR017871">
    <property type="entry name" value="ABC_transporter-like_CS"/>
</dbReference>